<dbReference type="Proteomes" id="UP000287233">
    <property type="component" value="Chromosome"/>
</dbReference>
<comment type="function">
    <text evidence="15">Probable transporter of a GTP-driven Fe(2+) uptake system.</text>
</comment>
<name>A0A410FSF0_BIPS1</name>
<dbReference type="GO" id="GO:0005886">
    <property type="term" value="C:plasma membrane"/>
    <property type="evidence" value="ECO:0007669"/>
    <property type="project" value="UniProtKB-SubCell"/>
</dbReference>
<dbReference type="InterPro" id="IPR003373">
    <property type="entry name" value="Fe2_transport_prot-B"/>
</dbReference>
<dbReference type="GO" id="GO:0005525">
    <property type="term" value="F:GTP binding"/>
    <property type="evidence" value="ECO:0007669"/>
    <property type="project" value="UniProtKB-KW"/>
</dbReference>
<dbReference type="InterPro" id="IPR030389">
    <property type="entry name" value="G_FEOB_dom"/>
</dbReference>
<keyword evidence="6 13" id="KW-0547">Nucleotide-binding</keyword>
<dbReference type="PANTHER" id="PTHR43185:SF1">
    <property type="entry name" value="FE(2+) TRANSPORTER FEOB"/>
    <property type="match status" value="1"/>
</dbReference>
<dbReference type="Pfam" id="PF07670">
    <property type="entry name" value="Gate"/>
    <property type="match status" value="2"/>
</dbReference>
<proteinExistence type="inferred from homology"/>
<dbReference type="InterPro" id="IPR006073">
    <property type="entry name" value="GTP-bd"/>
</dbReference>
<evidence type="ECO:0000256" key="12">
    <source>
        <dbReference type="NCBIfam" id="TIGR00437"/>
    </source>
</evidence>
<keyword evidence="5 15" id="KW-0812">Transmembrane</keyword>
<dbReference type="GO" id="GO:0015093">
    <property type="term" value="F:ferrous iron transmembrane transporter activity"/>
    <property type="evidence" value="ECO:0007669"/>
    <property type="project" value="UniProtKB-UniRule"/>
</dbReference>
<evidence type="ECO:0000256" key="14">
    <source>
        <dbReference type="PIRSR" id="PIRSR603373-2"/>
    </source>
</evidence>
<feature type="binding site" evidence="14">
    <location>
        <position position="27"/>
    </location>
    <ligand>
        <name>Mg(2+)</name>
        <dbReference type="ChEBI" id="CHEBI:18420"/>
        <label>2</label>
    </ligand>
</feature>
<feature type="binding site" evidence="14">
    <location>
        <position position="26"/>
    </location>
    <ligand>
        <name>Mg(2+)</name>
        <dbReference type="ChEBI" id="CHEBI:18420"/>
        <label>2</label>
    </ligand>
</feature>
<accession>A0A410FSF0</accession>
<feature type="transmembrane region" description="Helical" evidence="15">
    <location>
        <begin position="495"/>
        <end position="516"/>
    </location>
</feature>
<feature type="transmembrane region" description="Helical" evidence="15">
    <location>
        <begin position="375"/>
        <end position="397"/>
    </location>
</feature>
<keyword evidence="14" id="KW-0460">Magnesium</keyword>
<feature type="transmembrane region" description="Helical" evidence="15">
    <location>
        <begin position="306"/>
        <end position="327"/>
    </location>
</feature>
<dbReference type="GO" id="GO:0046872">
    <property type="term" value="F:metal ion binding"/>
    <property type="evidence" value="ECO:0007669"/>
    <property type="project" value="UniProtKB-KW"/>
</dbReference>
<evidence type="ECO:0000256" key="1">
    <source>
        <dbReference type="ARBA" id="ARBA00004651"/>
    </source>
</evidence>
<evidence type="ECO:0000256" key="7">
    <source>
        <dbReference type="ARBA" id="ARBA00022989"/>
    </source>
</evidence>
<feature type="domain" description="FeoB-type G" evidence="16">
    <location>
        <begin position="8"/>
        <end position="170"/>
    </location>
</feature>
<evidence type="ECO:0000256" key="3">
    <source>
        <dbReference type="ARBA" id="ARBA00022475"/>
    </source>
</evidence>
<evidence type="ECO:0000313" key="18">
    <source>
        <dbReference type="Proteomes" id="UP000287233"/>
    </source>
</evidence>
<evidence type="ECO:0000259" key="16">
    <source>
        <dbReference type="PROSITE" id="PS51711"/>
    </source>
</evidence>
<dbReference type="PRINTS" id="PR00326">
    <property type="entry name" value="GTP1OBG"/>
</dbReference>
<evidence type="ECO:0000256" key="11">
    <source>
        <dbReference type="ARBA" id="ARBA00023136"/>
    </source>
</evidence>
<evidence type="ECO:0000256" key="8">
    <source>
        <dbReference type="ARBA" id="ARBA00023004"/>
    </source>
</evidence>
<sequence>MSADLRAVRRVALVGQPNAGKSTLFNAIVGYRAVAANFPGTTVEALHGQASVGGRRVEVVDLPGTYSLLGGDIAEQLTRDFLLSGEADVIVQVVDSSLLGRSLELTLELAELGLPTVLCLNMMDEAEHKGISIDREKLAAFLGVPVVATVASRGQGLVDLLAAIPEAHPVRRPPYTADVERALSQIQQAQSSTGRSSIHRAAQLLAGEAPADSALEEPVEGARRALAEGRGEDPGVILADERHAQAMRLFEAVATVGTARVGWRERADDLFMHPVVGYPLLVVALLAMFGAVFWSGDALEGLLSPLLEAVSAQIGAALGTGPGAALLLGAWDGLAAGVAIVLPYLIPFLFLLALLEDVGYMPRVGFLLDGLMHRVGLHGKSVIPFLLGYGCTVPAILATRILDDERDRLVTAALAVMIPCAGRTIVVMGLVGRYVGPVAALLLYLGNVVVIALAGWALTRLVPGEGPGLILEIPPYRTPRLRNLLGKTWLRLKGFVVLAWPLLAVSSALLALAEALGWAGGLNLGVRFLTWPLGLPSETGVPLVLGILRKELSLVMLDEALVGGVGALTQAQMIVFTVFVLFYVPCLATVGALGRELGWRRTGLVVLATTGLGLVLALLARAALGA</sequence>
<dbReference type="InterPro" id="IPR050860">
    <property type="entry name" value="FeoB_GTPase"/>
</dbReference>
<dbReference type="PROSITE" id="PS51711">
    <property type="entry name" value="G_FEOB"/>
    <property type="match status" value="1"/>
</dbReference>
<feature type="binding site" evidence="14">
    <location>
        <position position="30"/>
    </location>
    <ligand>
        <name>Mg(2+)</name>
        <dbReference type="ChEBI" id="CHEBI:18420"/>
        <label>2</label>
    </ligand>
</feature>
<evidence type="ECO:0000256" key="13">
    <source>
        <dbReference type="PIRSR" id="PIRSR603373-1"/>
    </source>
</evidence>
<keyword evidence="11 15" id="KW-0472">Membrane</keyword>
<feature type="transmembrane region" description="Helical" evidence="15">
    <location>
        <begin position="438"/>
        <end position="458"/>
    </location>
</feature>
<protein>
    <recommendedName>
        <fullName evidence="12 15">Ferrous iron transport protein B</fullName>
    </recommendedName>
</protein>
<dbReference type="Pfam" id="PF07664">
    <property type="entry name" value="FeoB_C"/>
    <property type="match status" value="1"/>
</dbReference>
<dbReference type="EMBL" id="CP034928">
    <property type="protein sequence ID" value="QAA75977.1"/>
    <property type="molecule type" value="Genomic_DNA"/>
</dbReference>
<dbReference type="InterPro" id="IPR011642">
    <property type="entry name" value="Gate_dom"/>
</dbReference>
<evidence type="ECO:0000256" key="15">
    <source>
        <dbReference type="RuleBase" id="RU362098"/>
    </source>
</evidence>
<feature type="transmembrane region" description="Helical" evidence="15">
    <location>
        <begin position="409"/>
        <end position="432"/>
    </location>
</feature>
<evidence type="ECO:0000256" key="10">
    <source>
        <dbReference type="ARBA" id="ARBA00023134"/>
    </source>
</evidence>
<feature type="binding site" evidence="13">
    <location>
        <begin position="61"/>
        <end position="64"/>
    </location>
    <ligand>
        <name>GTP</name>
        <dbReference type="ChEBI" id="CHEBI:37565"/>
        <label>1</label>
    </ligand>
</feature>
<dbReference type="KEGG" id="bih:BIP78_0209"/>
<feature type="transmembrane region" description="Helical" evidence="15">
    <location>
        <begin position="334"/>
        <end position="355"/>
    </location>
</feature>
<feature type="binding site" evidence="13">
    <location>
        <begin position="40"/>
        <end position="44"/>
    </location>
    <ligand>
        <name>GTP</name>
        <dbReference type="ChEBI" id="CHEBI:37565"/>
        <label>1</label>
    </ligand>
</feature>
<evidence type="ECO:0000256" key="9">
    <source>
        <dbReference type="ARBA" id="ARBA00023065"/>
    </source>
</evidence>
<keyword evidence="7 15" id="KW-1133">Transmembrane helix</keyword>
<dbReference type="Pfam" id="PF02421">
    <property type="entry name" value="FeoB_N"/>
    <property type="match status" value="1"/>
</dbReference>
<reference evidence="18" key="1">
    <citation type="submission" date="2018-12" db="EMBL/GenBank/DDBJ databases">
        <title>Complete genome sequence of an uncultured bacterium of the candidate phylum Bipolaricaulota.</title>
        <authorList>
            <person name="Kadnikov V.V."/>
            <person name="Mardanov A.V."/>
            <person name="Beletsky A.V."/>
            <person name="Frank Y.A."/>
            <person name="Karnachuk O.V."/>
            <person name="Ravin N.V."/>
        </authorList>
    </citation>
    <scope>NUCLEOTIDE SEQUENCE [LARGE SCALE GENOMIC DNA]</scope>
</reference>
<dbReference type="PANTHER" id="PTHR43185">
    <property type="entry name" value="FERROUS IRON TRANSPORT PROTEIN B"/>
    <property type="match status" value="1"/>
</dbReference>
<evidence type="ECO:0000256" key="4">
    <source>
        <dbReference type="ARBA" id="ARBA00022496"/>
    </source>
</evidence>
<feature type="binding site" evidence="13">
    <location>
        <begin position="121"/>
        <end position="124"/>
    </location>
    <ligand>
        <name>GTP</name>
        <dbReference type="ChEBI" id="CHEBI:37565"/>
        <label>1</label>
    </ligand>
</feature>
<keyword evidence="4 15" id="KW-0410">Iron transport</keyword>
<keyword evidence="10 13" id="KW-0342">GTP-binding</keyword>
<dbReference type="Gene3D" id="3.40.50.300">
    <property type="entry name" value="P-loop containing nucleotide triphosphate hydrolases"/>
    <property type="match status" value="1"/>
</dbReference>
<keyword evidence="2 15" id="KW-0813">Transport</keyword>
<feature type="binding site" evidence="13">
    <location>
        <begin position="15"/>
        <end position="22"/>
    </location>
    <ligand>
        <name>GTP</name>
        <dbReference type="ChEBI" id="CHEBI:37565"/>
        <label>1</label>
    </ligand>
</feature>
<comment type="similarity">
    <text evidence="15">Belongs to the TRAFAC class TrmE-Era-EngA-EngB-Septin-like GTPase superfamily. FeoB GTPase (TC 9.A.8) family.</text>
</comment>
<dbReference type="SUPFAM" id="SSF52540">
    <property type="entry name" value="P-loop containing nucleoside triphosphate hydrolases"/>
    <property type="match status" value="1"/>
</dbReference>
<keyword evidence="9" id="KW-0406">Ion transport</keyword>
<dbReference type="InterPro" id="IPR027417">
    <property type="entry name" value="P-loop_NTPase"/>
</dbReference>
<evidence type="ECO:0000313" key="17">
    <source>
        <dbReference type="EMBL" id="QAA75977.1"/>
    </source>
</evidence>
<feature type="transmembrane region" description="Helical" evidence="15">
    <location>
        <begin position="560"/>
        <end position="584"/>
    </location>
</feature>
<dbReference type="CDD" id="cd01879">
    <property type="entry name" value="FeoB"/>
    <property type="match status" value="1"/>
</dbReference>
<gene>
    <name evidence="17" type="ORF">BIP78_0209</name>
</gene>
<dbReference type="AlphaFoldDB" id="A0A410FSF0"/>
<keyword evidence="3" id="KW-1003">Cell membrane</keyword>
<comment type="subcellular location">
    <subcellularLocation>
        <location evidence="15">Cell inner membrane</location>
        <topology evidence="15">Multi-pass membrane protein</topology>
    </subcellularLocation>
    <subcellularLocation>
        <location evidence="1">Cell membrane</location>
        <topology evidence="1">Multi-pass membrane protein</topology>
    </subcellularLocation>
</comment>
<dbReference type="InterPro" id="IPR011640">
    <property type="entry name" value="Fe2_transport_prot_B_C"/>
</dbReference>
<dbReference type="NCBIfam" id="TIGR00437">
    <property type="entry name" value="feoB"/>
    <property type="match status" value="1"/>
</dbReference>
<feature type="transmembrane region" description="Helical" evidence="15">
    <location>
        <begin position="604"/>
        <end position="624"/>
    </location>
</feature>
<evidence type="ECO:0000256" key="6">
    <source>
        <dbReference type="ARBA" id="ARBA00022741"/>
    </source>
</evidence>
<evidence type="ECO:0000256" key="2">
    <source>
        <dbReference type="ARBA" id="ARBA00022448"/>
    </source>
</evidence>
<feature type="transmembrane region" description="Helical" evidence="15">
    <location>
        <begin position="270"/>
        <end position="294"/>
    </location>
</feature>
<evidence type="ECO:0000256" key="5">
    <source>
        <dbReference type="ARBA" id="ARBA00022692"/>
    </source>
</evidence>
<organism evidence="17 18">
    <name type="scientific">Bipolaricaulis sibiricus</name>
    <dbReference type="NCBI Taxonomy" id="2501609"/>
    <lineage>
        <taxon>Bacteria</taxon>
        <taxon>Candidatus Bipolaricaulota</taxon>
        <taxon>Candidatus Bipolaricaulia</taxon>
        <taxon>Candidatus Bipolaricaulales</taxon>
        <taxon>Candidatus Bipolaricaulaceae</taxon>
        <taxon>Candidatus Bipolaricaulis</taxon>
    </lineage>
</organism>
<keyword evidence="8 15" id="KW-0408">Iron</keyword>
<keyword evidence="14" id="KW-0479">Metal-binding</keyword>